<keyword evidence="2" id="KW-0472">Membrane</keyword>
<keyword evidence="2" id="KW-1133">Transmembrane helix</keyword>
<accession>A0A0C2MWC9</accession>
<keyword evidence="5" id="KW-1185">Reference proteome</keyword>
<sequence>MTIKSILYPIFIWNLIIEFINGEEKESMTQYSLSFGTINISVELNVNIDYLSSQQDIHSFKTADITKFNIELKELNIVFENKRTGSWLLIECFCDDLGTQFEIDGCRVLFRRSEGADIKNNYVGYTIKLNKDTKYTFSNHFMRFKVRENNEHMVMFNVYKLIITFAGYTKKYVWDMKEYIPRISNLHSTATIQGFEEYEGEYIDESDSSLLLPDGESSANTEAQVDVETDVDNEINGFDETEGNVETNDVKPMENINIGNDDDAHGHGEVMESDDTDGEVKKQDIHESEVHNELQSDVDSVEDIETNEHLDTQGSDEFPGGDVKEESLELSIKNGNETFIEPKEYYQDRRNWIWEFFKLNPSAFIFLLLSVVIISSLVYFILDKYRQTKPSKKDKWKR</sequence>
<organism evidence="4 5">
    <name type="scientific">Thelohanellus kitauei</name>
    <name type="common">Myxosporean</name>
    <dbReference type="NCBI Taxonomy" id="669202"/>
    <lineage>
        <taxon>Eukaryota</taxon>
        <taxon>Metazoa</taxon>
        <taxon>Cnidaria</taxon>
        <taxon>Myxozoa</taxon>
        <taxon>Myxosporea</taxon>
        <taxon>Bivalvulida</taxon>
        <taxon>Platysporina</taxon>
        <taxon>Myxobolidae</taxon>
        <taxon>Thelohanellus</taxon>
    </lineage>
</organism>
<feature type="compositionally biased region" description="Basic and acidic residues" evidence="1">
    <location>
        <begin position="278"/>
        <end position="294"/>
    </location>
</feature>
<comment type="caution">
    <text evidence="4">The sequence shown here is derived from an EMBL/GenBank/DDBJ whole genome shotgun (WGS) entry which is preliminary data.</text>
</comment>
<evidence type="ECO:0000256" key="2">
    <source>
        <dbReference type="SAM" id="Phobius"/>
    </source>
</evidence>
<dbReference type="EMBL" id="JWZT01003668">
    <property type="protein sequence ID" value="KII65932.1"/>
    <property type="molecule type" value="Genomic_DNA"/>
</dbReference>
<protein>
    <submittedName>
        <fullName evidence="4">Uncharacterized protein</fullName>
    </submittedName>
</protein>
<name>A0A0C2MWC9_THEKT</name>
<feature type="chain" id="PRO_5002152605" evidence="3">
    <location>
        <begin position="23"/>
        <end position="398"/>
    </location>
</feature>
<evidence type="ECO:0000256" key="3">
    <source>
        <dbReference type="SAM" id="SignalP"/>
    </source>
</evidence>
<evidence type="ECO:0000313" key="4">
    <source>
        <dbReference type="EMBL" id="KII65932.1"/>
    </source>
</evidence>
<dbReference type="AlphaFoldDB" id="A0A0C2MWC9"/>
<proteinExistence type="predicted"/>
<dbReference type="Proteomes" id="UP000031668">
    <property type="component" value="Unassembled WGS sequence"/>
</dbReference>
<feature type="signal peptide" evidence="3">
    <location>
        <begin position="1"/>
        <end position="22"/>
    </location>
</feature>
<evidence type="ECO:0000313" key="5">
    <source>
        <dbReference type="Proteomes" id="UP000031668"/>
    </source>
</evidence>
<feature type="transmembrane region" description="Helical" evidence="2">
    <location>
        <begin position="363"/>
        <end position="382"/>
    </location>
</feature>
<keyword evidence="2" id="KW-0812">Transmembrane</keyword>
<reference evidence="4 5" key="1">
    <citation type="journal article" date="2014" name="Genome Biol. Evol.">
        <title>The genome of the myxosporean Thelohanellus kitauei shows adaptations to nutrient acquisition within its fish host.</title>
        <authorList>
            <person name="Yang Y."/>
            <person name="Xiong J."/>
            <person name="Zhou Z."/>
            <person name="Huo F."/>
            <person name="Miao W."/>
            <person name="Ran C."/>
            <person name="Liu Y."/>
            <person name="Zhang J."/>
            <person name="Feng J."/>
            <person name="Wang M."/>
            <person name="Wang M."/>
            <person name="Wang L."/>
            <person name="Yao B."/>
        </authorList>
    </citation>
    <scope>NUCLEOTIDE SEQUENCE [LARGE SCALE GENOMIC DNA]</scope>
    <source>
        <strain evidence="4">Wuqing</strain>
    </source>
</reference>
<gene>
    <name evidence="4" type="ORF">RF11_11606</name>
</gene>
<keyword evidence="3" id="KW-0732">Signal</keyword>
<evidence type="ECO:0000256" key="1">
    <source>
        <dbReference type="SAM" id="MobiDB-lite"/>
    </source>
</evidence>
<feature type="region of interest" description="Disordered" evidence="1">
    <location>
        <begin position="257"/>
        <end position="301"/>
    </location>
</feature>